<keyword evidence="4 9" id="KW-0067">ATP-binding</keyword>
<dbReference type="SUPFAM" id="SSF54752">
    <property type="entry name" value="RecA protein, C-terminal domain"/>
    <property type="match status" value="1"/>
</dbReference>
<evidence type="ECO:0000256" key="6">
    <source>
        <dbReference type="ARBA" id="ARBA00023172"/>
    </source>
</evidence>
<evidence type="ECO:0000256" key="11">
    <source>
        <dbReference type="RuleBase" id="RU004527"/>
    </source>
</evidence>
<evidence type="ECO:0000256" key="9">
    <source>
        <dbReference type="HAMAP-Rule" id="MF_00268"/>
    </source>
</evidence>
<dbReference type="GO" id="GO:0003697">
    <property type="term" value="F:single-stranded DNA binding"/>
    <property type="evidence" value="ECO:0007669"/>
    <property type="project" value="UniProtKB-UniRule"/>
</dbReference>
<dbReference type="GO" id="GO:0003684">
    <property type="term" value="F:damaged DNA binding"/>
    <property type="evidence" value="ECO:0007669"/>
    <property type="project" value="UniProtKB-UniRule"/>
</dbReference>
<accession>A0A255G0Y5</accession>
<dbReference type="PROSITE" id="PS50162">
    <property type="entry name" value="RECA_2"/>
    <property type="match status" value="1"/>
</dbReference>
<dbReference type="GO" id="GO:0005829">
    <property type="term" value="C:cytosol"/>
    <property type="evidence" value="ECO:0007669"/>
    <property type="project" value="TreeGrafter"/>
</dbReference>
<evidence type="ECO:0000256" key="2">
    <source>
        <dbReference type="ARBA" id="ARBA00015553"/>
    </source>
</evidence>
<dbReference type="InterPro" id="IPR023400">
    <property type="entry name" value="RecA_C_sf"/>
</dbReference>
<comment type="similarity">
    <text evidence="1 9 11">Belongs to the RecA family.</text>
</comment>
<dbReference type="InterPro" id="IPR013765">
    <property type="entry name" value="DNA_recomb/repair_RecA"/>
</dbReference>
<dbReference type="CDD" id="cd00983">
    <property type="entry name" value="RecA"/>
    <property type="match status" value="1"/>
</dbReference>
<dbReference type="SMART" id="SM00382">
    <property type="entry name" value="AAA"/>
    <property type="match status" value="1"/>
</dbReference>
<evidence type="ECO:0000313" key="13">
    <source>
        <dbReference type="Proteomes" id="UP000215896"/>
    </source>
</evidence>
<dbReference type="InterPro" id="IPR020588">
    <property type="entry name" value="RecA_ATP-bd"/>
</dbReference>
<dbReference type="InterPro" id="IPR049261">
    <property type="entry name" value="RecA-like_C"/>
</dbReference>
<evidence type="ECO:0000256" key="8">
    <source>
        <dbReference type="ARBA" id="ARBA00033319"/>
    </source>
</evidence>
<keyword evidence="9 11" id="KW-0227">DNA damage</keyword>
<dbReference type="AlphaFoldDB" id="A0A255G0Y5"/>
<feature type="binding site" evidence="9">
    <location>
        <begin position="66"/>
        <end position="73"/>
    </location>
    <ligand>
        <name>ATP</name>
        <dbReference type="ChEBI" id="CHEBI:30616"/>
    </ligand>
</feature>
<name>A0A255G0Y5_9ACTN</name>
<dbReference type="NCBIfam" id="TIGR02012">
    <property type="entry name" value="tigrfam_recA"/>
    <property type="match status" value="1"/>
</dbReference>
<dbReference type="EMBL" id="NMVO01000017">
    <property type="protein sequence ID" value="OYO09535.1"/>
    <property type="molecule type" value="Genomic_DNA"/>
</dbReference>
<sequence>MAVADREKALQAALAQIDKQHGKGSVMRLGEQTAAPIDAIPTGSIALDIALGIGGIPRGRVVEIYGPESSGKTTVALHAIANAQTAGGICAFIDAEHALDPEYAKKLGVDTDSLLVSQPDNGEQALEIADMLVRSGALDLIVIDSVAALTPRAEIEGEMGDSHVGLQARLMSQALRKMTGALSGAGTTAIFINQLREKIGVMFGSPETTTGGRALKFYSSVRLDVRRIETLKDGQDMVGNRTRVKVVKNKVAPPFKQAEFDILYGQGISREGSLIDMGVDQGIIRKAGAWFTYDSDQLGQGKENARNYLKNNPEVARDIEQKIKDKMGLGAKDEVPDGVDPVTGEVAF</sequence>
<keyword evidence="6 9" id="KW-0233">DNA recombination</keyword>
<dbReference type="GO" id="GO:0009432">
    <property type="term" value="P:SOS response"/>
    <property type="evidence" value="ECO:0007669"/>
    <property type="project" value="UniProtKB-UniRule"/>
</dbReference>
<dbReference type="PANTHER" id="PTHR45900:SF1">
    <property type="entry name" value="MITOCHONDRIAL DNA REPAIR PROTEIN RECA HOMOLOG-RELATED"/>
    <property type="match status" value="1"/>
</dbReference>
<dbReference type="OrthoDB" id="9776733at2"/>
<evidence type="ECO:0000256" key="1">
    <source>
        <dbReference type="ARBA" id="ARBA00009391"/>
    </source>
</evidence>
<dbReference type="GO" id="GO:0140664">
    <property type="term" value="F:ATP-dependent DNA damage sensor activity"/>
    <property type="evidence" value="ECO:0007669"/>
    <property type="project" value="InterPro"/>
</dbReference>
<comment type="caution">
    <text evidence="12">The sequence shown here is derived from an EMBL/GenBank/DDBJ whole genome shotgun (WGS) entry which is preliminary data.</text>
</comment>
<dbReference type="PRINTS" id="PR00142">
    <property type="entry name" value="RECA"/>
</dbReference>
<comment type="subcellular location">
    <subcellularLocation>
        <location evidence="9">Cytoplasm</location>
    </subcellularLocation>
</comment>
<dbReference type="RefSeq" id="WP_094356135.1">
    <property type="nucleotide sequence ID" value="NZ_NMVK01000006.1"/>
</dbReference>
<evidence type="ECO:0000256" key="10">
    <source>
        <dbReference type="RuleBase" id="RU000526"/>
    </source>
</evidence>
<dbReference type="Proteomes" id="UP000215896">
    <property type="component" value="Unassembled WGS sequence"/>
</dbReference>
<gene>
    <name evidence="9 12" type="primary">recA</name>
    <name evidence="12" type="ORF">CGZ94_17840</name>
</gene>
<dbReference type="InterPro" id="IPR020587">
    <property type="entry name" value="RecA_monomer-monomer_interface"/>
</dbReference>
<evidence type="ECO:0000256" key="4">
    <source>
        <dbReference type="ARBA" id="ARBA00022840"/>
    </source>
</evidence>
<dbReference type="InterPro" id="IPR049428">
    <property type="entry name" value="RecA-like_N"/>
</dbReference>
<comment type="function">
    <text evidence="9">Can catalyze the hydrolysis of ATP in the presence of single-stranded DNA, the ATP-dependent uptake of single-stranded DNA by duplex DNA, and the ATP-dependent hybridization of homologous single-stranded DNAs. It interacts with LexA causing its activation and leading to its autocatalytic cleavage.</text>
</comment>
<dbReference type="GO" id="GO:0006310">
    <property type="term" value="P:DNA recombination"/>
    <property type="evidence" value="ECO:0007669"/>
    <property type="project" value="UniProtKB-UniRule"/>
</dbReference>
<dbReference type="InterPro" id="IPR027417">
    <property type="entry name" value="P-loop_NTPase"/>
</dbReference>
<keyword evidence="13" id="KW-1185">Reference proteome</keyword>
<reference evidence="12 13" key="1">
    <citation type="submission" date="2017-07" db="EMBL/GenBank/DDBJ databases">
        <title>Draft whole genome sequences of clinical Proprionibacteriaceae strains.</title>
        <authorList>
            <person name="Bernier A.-M."/>
            <person name="Bernard K."/>
            <person name="Domingo M.-C."/>
        </authorList>
    </citation>
    <scope>NUCLEOTIDE SEQUENCE [LARGE SCALE GENOMIC DNA]</scope>
    <source>
        <strain evidence="12 13">NML 030167</strain>
    </source>
</reference>
<dbReference type="PROSITE" id="PS00321">
    <property type="entry name" value="RECA_1"/>
    <property type="match status" value="1"/>
</dbReference>
<dbReference type="GO" id="GO:0006281">
    <property type="term" value="P:DNA repair"/>
    <property type="evidence" value="ECO:0007669"/>
    <property type="project" value="UniProtKB-UniRule"/>
</dbReference>
<organism evidence="12 13">
    <name type="scientific">Enemella evansiae</name>
    <dbReference type="NCBI Taxonomy" id="2016499"/>
    <lineage>
        <taxon>Bacteria</taxon>
        <taxon>Bacillati</taxon>
        <taxon>Actinomycetota</taxon>
        <taxon>Actinomycetes</taxon>
        <taxon>Propionibacteriales</taxon>
        <taxon>Propionibacteriaceae</taxon>
        <taxon>Enemella</taxon>
    </lineage>
</organism>
<proteinExistence type="inferred from homology"/>
<dbReference type="Pfam" id="PF21096">
    <property type="entry name" value="RecA_C"/>
    <property type="match status" value="1"/>
</dbReference>
<dbReference type="FunFam" id="3.40.50.300:FF:000087">
    <property type="entry name" value="Recombinase RecA"/>
    <property type="match status" value="1"/>
</dbReference>
<keyword evidence="5 9" id="KW-0238">DNA-binding</keyword>
<protein>
    <recommendedName>
        <fullName evidence="2 9">Protein RecA</fullName>
    </recommendedName>
    <alternativeName>
        <fullName evidence="8 9">Recombinase A</fullName>
    </alternativeName>
</protein>
<dbReference type="InterPro" id="IPR003593">
    <property type="entry name" value="AAA+_ATPase"/>
</dbReference>
<evidence type="ECO:0000256" key="3">
    <source>
        <dbReference type="ARBA" id="ARBA00022741"/>
    </source>
</evidence>
<dbReference type="Gene3D" id="3.40.50.300">
    <property type="entry name" value="P-loop containing nucleotide triphosphate hydrolases"/>
    <property type="match status" value="1"/>
</dbReference>
<accession>A0A4R6LVP8</accession>
<dbReference type="SUPFAM" id="SSF52540">
    <property type="entry name" value="P-loop containing nucleoside triphosphate hydrolases"/>
    <property type="match status" value="1"/>
</dbReference>
<dbReference type="HAMAP" id="MF_00268">
    <property type="entry name" value="RecA"/>
    <property type="match status" value="1"/>
</dbReference>
<evidence type="ECO:0000313" key="12">
    <source>
        <dbReference type="EMBL" id="OYO09535.1"/>
    </source>
</evidence>
<keyword evidence="9" id="KW-0963">Cytoplasm</keyword>
<dbReference type="GO" id="GO:0005524">
    <property type="term" value="F:ATP binding"/>
    <property type="evidence" value="ECO:0007669"/>
    <property type="project" value="UniProtKB-UniRule"/>
</dbReference>
<evidence type="ECO:0000256" key="7">
    <source>
        <dbReference type="ARBA" id="ARBA00023236"/>
    </source>
</evidence>
<keyword evidence="3 9" id="KW-0547">Nucleotide-binding</keyword>
<keyword evidence="7 9" id="KW-0742">SOS response</keyword>
<dbReference type="Pfam" id="PF00154">
    <property type="entry name" value="RecA_N"/>
    <property type="match status" value="1"/>
</dbReference>
<evidence type="ECO:0000256" key="5">
    <source>
        <dbReference type="ARBA" id="ARBA00023125"/>
    </source>
</evidence>
<dbReference type="PROSITE" id="PS50163">
    <property type="entry name" value="RECA_3"/>
    <property type="match status" value="1"/>
</dbReference>
<dbReference type="InterPro" id="IPR020584">
    <property type="entry name" value="DNA_recomb/repair_RecA_CS"/>
</dbReference>
<keyword evidence="9 10" id="KW-0234">DNA repair</keyword>
<dbReference type="PANTHER" id="PTHR45900">
    <property type="entry name" value="RECA"/>
    <property type="match status" value="1"/>
</dbReference>